<protein>
    <submittedName>
        <fullName evidence="1">Uncharacterized protein</fullName>
    </submittedName>
</protein>
<evidence type="ECO:0000313" key="1">
    <source>
        <dbReference type="EMBL" id="KAJ3554377.1"/>
    </source>
</evidence>
<reference evidence="1" key="1">
    <citation type="submission" date="2022-07" db="EMBL/GenBank/DDBJ databases">
        <title>Genome Sequence of Phlebia brevispora.</title>
        <authorList>
            <person name="Buettner E."/>
        </authorList>
    </citation>
    <scope>NUCLEOTIDE SEQUENCE</scope>
    <source>
        <strain evidence="1">MPL23</strain>
    </source>
</reference>
<keyword evidence="2" id="KW-1185">Reference proteome</keyword>
<dbReference type="Proteomes" id="UP001148662">
    <property type="component" value="Unassembled WGS sequence"/>
</dbReference>
<gene>
    <name evidence="1" type="ORF">NM688_g3141</name>
</gene>
<dbReference type="EMBL" id="JANHOG010000436">
    <property type="protein sequence ID" value="KAJ3554377.1"/>
    <property type="molecule type" value="Genomic_DNA"/>
</dbReference>
<name>A0ACC1T6N3_9APHY</name>
<comment type="caution">
    <text evidence="1">The sequence shown here is derived from an EMBL/GenBank/DDBJ whole genome shotgun (WGS) entry which is preliminary data.</text>
</comment>
<organism evidence="1 2">
    <name type="scientific">Phlebia brevispora</name>
    <dbReference type="NCBI Taxonomy" id="194682"/>
    <lineage>
        <taxon>Eukaryota</taxon>
        <taxon>Fungi</taxon>
        <taxon>Dikarya</taxon>
        <taxon>Basidiomycota</taxon>
        <taxon>Agaricomycotina</taxon>
        <taxon>Agaricomycetes</taxon>
        <taxon>Polyporales</taxon>
        <taxon>Meruliaceae</taxon>
        <taxon>Phlebia</taxon>
    </lineage>
</organism>
<evidence type="ECO:0000313" key="2">
    <source>
        <dbReference type="Proteomes" id="UP001148662"/>
    </source>
</evidence>
<proteinExistence type="predicted"/>
<sequence>MSEIVHTYIRSRYNPDQLLRPYFKDTIGFRNLQARTGILISGTAALQFYLRMQHSGSTLELHVRQSERETVEKWLLDAGYSLSPHHEDHENSPGALLSELSGIARISVYRNNILMAVRVVTAISSPLEVVLRQQCMTHDMAYCLYPGATLEDKRSLILRFGDYDTLHSVGVLQHIDRDFKLSWSLSVGEDERIYYPELLSDETWKAIISRAEQCKGSGEALTEVVQTLPEPEDDERAFMDDNPDDEWGSEAFTPAAAASIGIEEHELSETREDEAEAGSK</sequence>
<accession>A0ACC1T6N3</accession>